<dbReference type="InterPro" id="IPR000563">
    <property type="entry name" value="Flag_FliH"/>
</dbReference>
<dbReference type="GO" id="GO:0071973">
    <property type="term" value="P:bacterial-type flagellum-dependent cell motility"/>
    <property type="evidence" value="ECO:0007669"/>
    <property type="project" value="InterPro"/>
</dbReference>
<evidence type="ECO:0000256" key="7">
    <source>
        <dbReference type="ARBA" id="ARBA00022795"/>
    </source>
</evidence>
<evidence type="ECO:0000256" key="5">
    <source>
        <dbReference type="ARBA" id="ARBA00022448"/>
    </source>
</evidence>
<dbReference type="Proteomes" id="UP000537130">
    <property type="component" value="Unassembled WGS sequence"/>
</dbReference>
<accession>A0A7W4W2Z6</accession>
<dbReference type="PANTHER" id="PTHR34982">
    <property type="entry name" value="YOP PROTEINS TRANSLOCATION PROTEIN L"/>
    <property type="match status" value="1"/>
</dbReference>
<sequence length="209" mass="22495">MSANLNEDAYDLRLLNDGDAQGWTPPSVASATAATSQAENEEQQILALIEEARQEGLEMGRAEGLREYQQKIAEVQQLIQALASPLDALDELVEQQLAQLALGIGQQLAQHRLEHHPDDIVAVVKAGLELLPVSAEPARIKVHHADAAILREADTVDHRIEIIEDPAVARGGCLLLAGSSTIDRSVAARLKQVVNKVLGEGADFPEEGE</sequence>
<keyword evidence="11" id="KW-0282">Flagellum</keyword>
<keyword evidence="7" id="KW-1005">Bacterial flagellum biogenesis</keyword>
<reference evidence="11 12" key="1">
    <citation type="submission" date="2020-08" db="EMBL/GenBank/DDBJ databases">
        <title>Genomic Encyclopedia of Type Strains, Phase III (KMG-III): the genomes of soil and plant-associated and newly described type strains.</title>
        <authorList>
            <person name="Whitman W."/>
        </authorList>
    </citation>
    <scope>NUCLEOTIDE SEQUENCE [LARGE SCALE GENOMIC DNA]</scope>
    <source>
        <strain evidence="11 12">CECT 8654</strain>
    </source>
</reference>
<dbReference type="Pfam" id="PF02108">
    <property type="entry name" value="FliH"/>
    <property type="match status" value="1"/>
</dbReference>
<organism evidence="11 12">
    <name type="scientific">Litorivivens lipolytica</name>
    <dbReference type="NCBI Taxonomy" id="1524264"/>
    <lineage>
        <taxon>Bacteria</taxon>
        <taxon>Pseudomonadati</taxon>
        <taxon>Pseudomonadota</taxon>
        <taxon>Gammaproteobacteria</taxon>
        <taxon>Litorivivens</taxon>
    </lineage>
</organism>
<dbReference type="GO" id="GO:0003774">
    <property type="term" value="F:cytoskeletal motor activity"/>
    <property type="evidence" value="ECO:0007669"/>
    <property type="project" value="InterPro"/>
</dbReference>
<evidence type="ECO:0000259" key="10">
    <source>
        <dbReference type="Pfam" id="PF02108"/>
    </source>
</evidence>
<feature type="domain" description="Flagellar assembly protein FliH/Type III secretion system HrpE" evidence="10">
    <location>
        <begin position="70"/>
        <end position="193"/>
    </location>
</feature>
<comment type="similarity">
    <text evidence="3">Belongs to the FliH family.</text>
</comment>
<dbReference type="GO" id="GO:0015031">
    <property type="term" value="P:protein transport"/>
    <property type="evidence" value="ECO:0007669"/>
    <property type="project" value="UniProtKB-KW"/>
</dbReference>
<keyword evidence="6" id="KW-0963">Cytoplasm</keyword>
<evidence type="ECO:0000256" key="9">
    <source>
        <dbReference type="ARBA" id="ARBA00023225"/>
    </source>
</evidence>
<keyword evidence="11" id="KW-0966">Cell projection</keyword>
<evidence type="ECO:0000256" key="3">
    <source>
        <dbReference type="ARBA" id="ARBA00006602"/>
    </source>
</evidence>
<comment type="function">
    <text evidence="1">Needed for flagellar regrowth and assembly.</text>
</comment>
<dbReference type="InterPro" id="IPR018035">
    <property type="entry name" value="Flagellar_FliH/T3SS_HrpE"/>
</dbReference>
<dbReference type="EMBL" id="JACHWY010000001">
    <property type="protein sequence ID" value="MBB3046365.1"/>
    <property type="molecule type" value="Genomic_DNA"/>
</dbReference>
<dbReference type="GO" id="GO:0009288">
    <property type="term" value="C:bacterial-type flagellum"/>
    <property type="evidence" value="ECO:0007669"/>
    <property type="project" value="InterPro"/>
</dbReference>
<dbReference type="PANTHER" id="PTHR34982:SF1">
    <property type="entry name" value="FLAGELLAR ASSEMBLY PROTEIN FLIH"/>
    <property type="match status" value="1"/>
</dbReference>
<dbReference type="GO" id="GO:0044781">
    <property type="term" value="P:bacterial-type flagellum organization"/>
    <property type="evidence" value="ECO:0007669"/>
    <property type="project" value="UniProtKB-KW"/>
</dbReference>
<dbReference type="GO" id="GO:0005829">
    <property type="term" value="C:cytosol"/>
    <property type="evidence" value="ECO:0007669"/>
    <property type="project" value="TreeGrafter"/>
</dbReference>
<proteinExistence type="inferred from homology"/>
<dbReference type="InterPro" id="IPR051472">
    <property type="entry name" value="T3SS_Stator/FliH"/>
</dbReference>
<evidence type="ECO:0000313" key="11">
    <source>
        <dbReference type="EMBL" id="MBB3046365.1"/>
    </source>
</evidence>
<keyword evidence="12" id="KW-1185">Reference proteome</keyword>
<evidence type="ECO:0000256" key="2">
    <source>
        <dbReference type="ARBA" id="ARBA00004496"/>
    </source>
</evidence>
<evidence type="ECO:0000256" key="4">
    <source>
        <dbReference type="ARBA" id="ARBA00016507"/>
    </source>
</evidence>
<keyword evidence="8" id="KW-0653">Protein transport</keyword>
<protein>
    <recommendedName>
        <fullName evidence="4">Flagellar assembly protein FliH</fullName>
    </recommendedName>
</protein>
<comment type="subcellular location">
    <subcellularLocation>
        <location evidence="2">Cytoplasm</location>
    </subcellularLocation>
</comment>
<gene>
    <name evidence="11" type="ORF">FHR99_000601</name>
</gene>
<dbReference type="PRINTS" id="PR01003">
    <property type="entry name" value="FLGFLIH"/>
</dbReference>
<dbReference type="AlphaFoldDB" id="A0A7W4W2Z6"/>
<evidence type="ECO:0000256" key="6">
    <source>
        <dbReference type="ARBA" id="ARBA00022490"/>
    </source>
</evidence>
<comment type="caution">
    <text evidence="11">The sequence shown here is derived from an EMBL/GenBank/DDBJ whole genome shotgun (WGS) entry which is preliminary data.</text>
</comment>
<keyword evidence="5" id="KW-0813">Transport</keyword>
<keyword evidence="11" id="KW-0969">Cilium</keyword>
<evidence type="ECO:0000256" key="1">
    <source>
        <dbReference type="ARBA" id="ARBA00003041"/>
    </source>
</evidence>
<keyword evidence="9" id="KW-1006">Bacterial flagellum protein export</keyword>
<dbReference type="RefSeq" id="WP_183409064.1">
    <property type="nucleotide sequence ID" value="NZ_JACHWY010000001.1"/>
</dbReference>
<evidence type="ECO:0000256" key="8">
    <source>
        <dbReference type="ARBA" id="ARBA00022927"/>
    </source>
</evidence>
<evidence type="ECO:0000313" key="12">
    <source>
        <dbReference type="Proteomes" id="UP000537130"/>
    </source>
</evidence>
<name>A0A7W4W2Z6_9GAMM</name>